<organism evidence="2 3">
    <name type="scientific">Mesoplasma syrphidae</name>
    <dbReference type="NCBI Taxonomy" id="225999"/>
    <lineage>
        <taxon>Bacteria</taxon>
        <taxon>Bacillati</taxon>
        <taxon>Mycoplasmatota</taxon>
        <taxon>Mollicutes</taxon>
        <taxon>Entomoplasmatales</taxon>
        <taxon>Entomoplasmataceae</taxon>
        <taxon>Mesoplasma</taxon>
    </lineage>
</organism>
<evidence type="ECO:0000313" key="3">
    <source>
        <dbReference type="Proteomes" id="UP000233419"/>
    </source>
</evidence>
<name>A0A2K9BVG6_9MOLU</name>
<dbReference type="KEGG" id="msyr:CXP39_02785"/>
<proteinExistence type="predicted"/>
<reference evidence="2 3" key="1">
    <citation type="submission" date="2017-12" db="EMBL/GenBank/DDBJ databases">
        <title>Mesoplasma syrphidae YJS, Complete Genome.</title>
        <authorList>
            <person name="Knight T.F."/>
            <person name="Citino T."/>
            <person name="Rubinstein R."/>
            <person name="Neuschaefer Z."/>
        </authorList>
    </citation>
    <scope>NUCLEOTIDE SEQUENCE [LARGE SCALE GENOMIC DNA]</scope>
    <source>
        <strain evidence="2 3">YJS</strain>
    </source>
</reference>
<dbReference type="Proteomes" id="UP000233419">
    <property type="component" value="Chromosome"/>
</dbReference>
<evidence type="ECO:0000313" key="2">
    <source>
        <dbReference type="EMBL" id="AUF83710.1"/>
    </source>
</evidence>
<feature type="coiled-coil region" evidence="1">
    <location>
        <begin position="372"/>
        <end position="418"/>
    </location>
</feature>
<sequence>MLKNNNHSKFFIEKIGNYFYIKNDENKVVKICNSYNDAAIQIESLYDNIIDERQQNVKVEASFNNLNKANSIYEKQSQNQDLNKVVSFMDSKIDGLESALKKEIIQTINSLQATSKSFLENETKNNQNKIVQQEAETRLATLNEPEVLKKIEELQAMLDTLKVKTITNIEKKIDTIETQQNAFKEFQQNPQIDNSEINRLKIDLANFANEMKNIQQTSSKVVLQKDLEAVKAEIVDKIKNKFKNINILQISEMASQSEEIGKEVKSLRNDINYFLNQINEIEKNSENLVLKHDLESTKNEILTMIYEKLKQIELNQFNDGILQNTVLEQDIENLKQELFVFASQVESISNDTQNLVMHEDLELTKNEIVSKIQENIKAVQELQIKTAELEKASTVSEIESLRKETEESKNSIKNLMDYCKSFVSEEQVSNIKKEITDSFKTALVELQNNNNSPDHKESLVQEVHALNAELEYVLQSNLKMIHEILLENERKVLADSKKVKDTVELVNAQSKNYEDLAQQVLKLTSNDKAEVLHKQTMNFVNEAVESQNHLISSEFNKFQLNLNDLAESINEVKNEFNNLQPSQAIDSEKIKLEILAEVKKQFDNYKKAQSKTAASKTKSLNKEIDVLKNNFDKKIAESKASVLKESIAETNNHLKTENQKLLKEVAARNDKKYVNVKELDSLVKKYFNITEKPKQEVVSKKDKRLDPIGPAVISKENSDLVAEVKTPLIEQLDEVIADSNQYLEGNSPDLQAYEKAFYELQEDGTLNEYLKALHKN</sequence>
<dbReference type="EMBL" id="CP025257">
    <property type="protein sequence ID" value="AUF83710.1"/>
    <property type="molecule type" value="Genomic_DNA"/>
</dbReference>
<keyword evidence="1" id="KW-0175">Coiled coil</keyword>
<accession>A0A2K9BVG6</accession>
<keyword evidence="3" id="KW-1185">Reference proteome</keyword>
<evidence type="ECO:0000256" key="1">
    <source>
        <dbReference type="SAM" id="Coils"/>
    </source>
</evidence>
<gene>
    <name evidence="2" type="ORF">CXP39_02785</name>
</gene>
<dbReference type="RefSeq" id="WP_027048529.1">
    <property type="nucleotide sequence ID" value="NZ_CP025257.1"/>
</dbReference>
<dbReference type="AlphaFoldDB" id="A0A2K9BVG6"/>
<protein>
    <submittedName>
        <fullName evidence="2">Uncharacterized protein</fullName>
    </submittedName>
</protein>